<dbReference type="Pfam" id="PF22244">
    <property type="entry name" value="GCE_fung"/>
    <property type="match status" value="1"/>
</dbReference>
<dbReference type="AlphaFoldDB" id="A0A559K3K2"/>
<name>A0A559K3K2_9BACL</name>
<keyword evidence="3 5" id="KW-0378">Hydrolase</keyword>
<gene>
    <name evidence="5" type="ORF">FPZ49_27855</name>
</gene>
<sequence>MHFVPESGERKLPDPLYTLDGDRVAAVEQWRQKRRPEIVELYRTFVFGREPLQRPSTLHFHVETTPGMMNGAAVRKQVEIRYEGSGGEGSIKLLLFIPTNRTKPSPLFLLINNRGLEHMDPERENVSPFWPAETILSQGFAAAVFNNADVDPDEHDDFQNGVHGIFDSKSEGRSPDAWGTIAAWAWGACRVMDYLETDSDIDSADVTLVGHSRGGKTALWAGAIDERFARVISNNSGCTGAALARGKKGETIGQINEKFPHWFNENYKWFKDREYELPFDQHMLLALMAPRPVYVTSATEDLWADPESEFLSLVYAEPVYKLYGLEGLGIKRMPLPDSPMHSRAMGYHLRTGKHDMTEYDWLQFITFASTSQ</sequence>
<comment type="caution">
    <text evidence="5">The sequence shown here is derived from an EMBL/GenBank/DDBJ whole genome shotgun (WGS) entry which is preliminary data.</text>
</comment>
<proteinExistence type="predicted"/>
<protein>
    <submittedName>
        <fullName evidence="5">Alpha/beta hydrolase</fullName>
    </submittedName>
</protein>
<dbReference type="InterPro" id="IPR054579">
    <property type="entry name" value="GCE-like_dom"/>
</dbReference>
<keyword evidence="6" id="KW-1185">Reference proteome</keyword>
<dbReference type="OrthoDB" id="9809261at2"/>
<dbReference type="InterPro" id="IPR029058">
    <property type="entry name" value="AB_hydrolase_fold"/>
</dbReference>
<evidence type="ECO:0000256" key="2">
    <source>
        <dbReference type="ARBA" id="ARBA00022729"/>
    </source>
</evidence>
<evidence type="ECO:0000256" key="1">
    <source>
        <dbReference type="ARBA" id="ARBA00022487"/>
    </source>
</evidence>
<reference evidence="5 6" key="1">
    <citation type="submission" date="2019-07" db="EMBL/GenBank/DDBJ databases">
        <authorList>
            <person name="Kim J."/>
        </authorList>
    </citation>
    <scope>NUCLEOTIDE SEQUENCE [LARGE SCALE GENOMIC DNA]</scope>
    <source>
        <strain evidence="5 6">JC52</strain>
    </source>
</reference>
<organism evidence="5 6">
    <name type="scientific">Paenibacillus cremeus</name>
    <dbReference type="NCBI Taxonomy" id="2163881"/>
    <lineage>
        <taxon>Bacteria</taxon>
        <taxon>Bacillati</taxon>
        <taxon>Bacillota</taxon>
        <taxon>Bacilli</taxon>
        <taxon>Bacillales</taxon>
        <taxon>Paenibacillaceae</taxon>
        <taxon>Paenibacillus</taxon>
    </lineage>
</organism>
<dbReference type="GO" id="GO:0052689">
    <property type="term" value="F:carboxylic ester hydrolase activity"/>
    <property type="evidence" value="ECO:0007669"/>
    <property type="project" value="UniProtKB-KW"/>
</dbReference>
<accession>A0A559K3K2</accession>
<evidence type="ECO:0000256" key="3">
    <source>
        <dbReference type="ARBA" id="ARBA00022801"/>
    </source>
</evidence>
<dbReference type="Gene3D" id="3.40.50.1820">
    <property type="entry name" value="alpha/beta hydrolase"/>
    <property type="match status" value="1"/>
</dbReference>
<keyword evidence="2" id="KW-0732">Signal</keyword>
<feature type="domain" description="4-O-methyl-glucuronoyl methylesterase-like" evidence="4">
    <location>
        <begin position="134"/>
        <end position="324"/>
    </location>
</feature>
<dbReference type="Proteomes" id="UP000317036">
    <property type="component" value="Unassembled WGS sequence"/>
</dbReference>
<dbReference type="EMBL" id="VNJI01000050">
    <property type="protein sequence ID" value="TVY06709.1"/>
    <property type="molecule type" value="Genomic_DNA"/>
</dbReference>
<evidence type="ECO:0000313" key="5">
    <source>
        <dbReference type="EMBL" id="TVY06709.1"/>
    </source>
</evidence>
<evidence type="ECO:0000259" key="4">
    <source>
        <dbReference type="Pfam" id="PF22244"/>
    </source>
</evidence>
<evidence type="ECO:0000313" key="6">
    <source>
        <dbReference type="Proteomes" id="UP000317036"/>
    </source>
</evidence>
<keyword evidence="1" id="KW-0719">Serine esterase</keyword>
<dbReference type="SUPFAM" id="SSF53474">
    <property type="entry name" value="alpha/beta-Hydrolases"/>
    <property type="match status" value="1"/>
</dbReference>